<accession>A0A382HZU8</accession>
<feature type="non-terminal residue" evidence="4">
    <location>
        <position position="318"/>
    </location>
</feature>
<evidence type="ECO:0000313" key="4">
    <source>
        <dbReference type="EMBL" id="SVB92477.1"/>
    </source>
</evidence>
<dbReference type="PANTHER" id="PTHR33619:SF3">
    <property type="entry name" value="POLYSACCHARIDE EXPORT PROTEIN GFCE-RELATED"/>
    <property type="match status" value="1"/>
</dbReference>
<protein>
    <recommendedName>
        <fullName evidence="5">Soluble ligand binding domain-containing protein</fullName>
    </recommendedName>
</protein>
<dbReference type="PANTHER" id="PTHR33619">
    <property type="entry name" value="POLYSACCHARIDE EXPORT PROTEIN GFCE-RELATED"/>
    <property type="match status" value="1"/>
</dbReference>
<reference evidence="4" key="1">
    <citation type="submission" date="2018-05" db="EMBL/GenBank/DDBJ databases">
        <authorList>
            <person name="Lanie J.A."/>
            <person name="Ng W.-L."/>
            <person name="Kazmierczak K.M."/>
            <person name="Andrzejewski T.M."/>
            <person name="Davidsen T.M."/>
            <person name="Wayne K.J."/>
            <person name="Tettelin H."/>
            <person name="Glass J.I."/>
            <person name="Rusch D."/>
            <person name="Podicherti R."/>
            <person name="Tsui H.-C.T."/>
            <person name="Winkler M.E."/>
        </authorList>
    </citation>
    <scope>NUCLEOTIDE SEQUENCE</scope>
</reference>
<dbReference type="Gene3D" id="3.10.560.10">
    <property type="entry name" value="Outer membrane lipoprotein wza domain like"/>
    <property type="match status" value="3"/>
</dbReference>
<proteinExistence type="predicted"/>
<dbReference type="AlphaFoldDB" id="A0A382HZU8"/>
<dbReference type="EMBL" id="UINC01064126">
    <property type="protein sequence ID" value="SVB92477.1"/>
    <property type="molecule type" value="Genomic_DNA"/>
</dbReference>
<dbReference type="InterPro" id="IPR054765">
    <property type="entry name" value="SLBB_dom"/>
</dbReference>
<organism evidence="4">
    <name type="scientific">marine metagenome</name>
    <dbReference type="NCBI Taxonomy" id="408172"/>
    <lineage>
        <taxon>unclassified sequences</taxon>
        <taxon>metagenomes</taxon>
        <taxon>ecological metagenomes</taxon>
    </lineage>
</organism>
<dbReference type="InterPro" id="IPR049712">
    <property type="entry name" value="Poly_export"/>
</dbReference>
<keyword evidence="1" id="KW-0175">Coiled coil</keyword>
<feature type="domain" description="SLBB" evidence="3">
    <location>
        <begin position="24"/>
        <end position="101"/>
    </location>
</feature>
<feature type="coiled-coil region" evidence="1">
    <location>
        <begin position="284"/>
        <end position="318"/>
    </location>
</feature>
<evidence type="ECO:0000259" key="3">
    <source>
        <dbReference type="Pfam" id="PF22461"/>
    </source>
</evidence>
<sequence length="318" mass="35884">MQRIENQLIGVDASITLGILKSIQVFVLGEAYQPGTYTISALSTLTNALFVSGGVKDNGSLRNIRLNRNGEVLMEFDLYDLLLRGDTSKDMRLQSGDVIFIPTLQRSVGIDGEVRRPGIYELLEEDSVEDLIKYSGGLLPSAHKSSAQVERYHYQDGITLIDIDLNDSNSMTTKMQDGDTLYAYPISNSVQDVVLISGYFKRPGFYQWKKNLKLTDLIKSNTDLLPNVDTNYVLIKRENPLDKTYSALQANLEEILNSDNEENDILLQSRDEILFFSTNSLEIDEESIESKKVLREKIVELEQEKLQLELQVVEATSN</sequence>
<dbReference type="Pfam" id="PF22461">
    <property type="entry name" value="SLBB_2"/>
    <property type="match status" value="1"/>
</dbReference>
<dbReference type="InterPro" id="IPR019554">
    <property type="entry name" value="Soluble_ligand-bd"/>
</dbReference>
<feature type="domain" description="Soluble ligand binding" evidence="2">
    <location>
        <begin position="108"/>
        <end position="151"/>
    </location>
</feature>
<gene>
    <name evidence="4" type="ORF">METZ01_LOCUS245331</name>
</gene>
<evidence type="ECO:0000259" key="2">
    <source>
        <dbReference type="Pfam" id="PF10531"/>
    </source>
</evidence>
<evidence type="ECO:0008006" key="5">
    <source>
        <dbReference type="Google" id="ProtNLM"/>
    </source>
</evidence>
<dbReference type="GO" id="GO:0015159">
    <property type="term" value="F:polysaccharide transmembrane transporter activity"/>
    <property type="evidence" value="ECO:0007669"/>
    <property type="project" value="InterPro"/>
</dbReference>
<dbReference type="Pfam" id="PF10531">
    <property type="entry name" value="SLBB"/>
    <property type="match status" value="1"/>
</dbReference>
<evidence type="ECO:0000256" key="1">
    <source>
        <dbReference type="SAM" id="Coils"/>
    </source>
</evidence>
<name>A0A382HZU8_9ZZZZ</name>